<dbReference type="AlphaFoldDB" id="W9CEI4"/>
<dbReference type="EMBL" id="AYSA01000258">
    <property type="protein sequence ID" value="ESZ94268.1"/>
    <property type="molecule type" value="Genomic_DNA"/>
</dbReference>
<dbReference type="InterPro" id="IPR013126">
    <property type="entry name" value="Hsp_70_fam"/>
</dbReference>
<dbReference type="GO" id="GO:0005524">
    <property type="term" value="F:ATP binding"/>
    <property type="evidence" value="ECO:0007669"/>
    <property type="project" value="UniProtKB-KW"/>
</dbReference>
<evidence type="ECO:0000313" key="3">
    <source>
        <dbReference type="EMBL" id="ESZ94268.1"/>
    </source>
</evidence>
<dbReference type="InterPro" id="IPR043129">
    <property type="entry name" value="ATPase_NBD"/>
</dbReference>
<dbReference type="Proteomes" id="UP000019487">
    <property type="component" value="Unassembled WGS sequence"/>
</dbReference>
<evidence type="ECO:0000256" key="1">
    <source>
        <dbReference type="ARBA" id="ARBA00022741"/>
    </source>
</evidence>
<dbReference type="Gene3D" id="3.90.640.10">
    <property type="entry name" value="Actin, Chain A, domain 4"/>
    <property type="match status" value="1"/>
</dbReference>
<dbReference type="PANTHER" id="PTHR14187:SF81">
    <property type="entry name" value="HSP70 FAMILY PROTEIN (AFU_ORTHOLOGUE AFUA_4G14040)"/>
    <property type="match status" value="1"/>
</dbReference>
<name>W9CEI4_SCLBF</name>
<dbReference type="OrthoDB" id="2963168at2759"/>
<reference evidence="3 4" key="1">
    <citation type="journal article" date="2014" name="Genome Announc.">
        <title>Draft genome sequence of Sclerotinia borealis, a psychrophilic plant pathogenic fungus.</title>
        <authorList>
            <person name="Mardanov A.V."/>
            <person name="Beletsky A.V."/>
            <person name="Kadnikov V.V."/>
            <person name="Ignatov A.N."/>
            <person name="Ravin N.V."/>
        </authorList>
    </citation>
    <scope>NUCLEOTIDE SEQUENCE [LARGE SCALE GENOMIC DNA]</scope>
    <source>
        <strain evidence="4">F-4157</strain>
    </source>
</reference>
<comment type="caution">
    <text evidence="3">The sequence shown here is derived from an EMBL/GenBank/DDBJ whole genome shotgun (WGS) entry which is preliminary data.</text>
</comment>
<accession>W9CEI4</accession>
<evidence type="ECO:0000313" key="4">
    <source>
        <dbReference type="Proteomes" id="UP000019487"/>
    </source>
</evidence>
<evidence type="ECO:0008006" key="5">
    <source>
        <dbReference type="Google" id="ProtNLM"/>
    </source>
</evidence>
<dbReference type="CDD" id="cd10170">
    <property type="entry name" value="ASKHA_NBD_HSP70"/>
    <property type="match status" value="1"/>
</dbReference>
<dbReference type="Pfam" id="PF00012">
    <property type="entry name" value="HSP70"/>
    <property type="match status" value="1"/>
</dbReference>
<dbReference type="HOGENOM" id="CLU_009958_6_5_1"/>
<dbReference type="Gene3D" id="3.30.420.40">
    <property type="match status" value="2"/>
</dbReference>
<keyword evidence="2" id="KW-0067">ATP-binding</keyword>
<gene>
    <name evidence="3" type="ORF">SBOR_5336</name>
</gene>
<evidence type="ECO:0000256" key="2">
    <source>
        <dbReference type="ARBA" id="ARBA00022840"/>
    </source>
</evidence>
<sequence>MNSYSPTDSKSEAIATDLPPRHKIIVAVDYGTTYSGVCYVQSTAKSFKDVVCINSWLGSTSNNKFDKAPTRIAYPKENKTTMITHPRTKLKLKLWGFQVKPKLISCSWTKLLDKNARPQEYDDVHSTEIDQGMMHLPPSLTANCWITLPAIWSEEAKYNTLSAAKSAGFGNRLMDEIHTIAEPEAAAIATLKDLTTPDTLNAVQRGDNILICDAGGGTVDVTTYTVTSVVPRLEFEELCGGKCGSTFIDRHLHDLLSKRFGDTFKAIPYSMKGPGSRFMDAWELLKRDFGRDNKEHPRIFELGQLNLKLPSSQYYESLEFNILLSHRDMETLFDLVKEQVNEAHERKQAKIHRIVLVGELGSSRYLYNALSDWCSSNGEIQILCSRDPITAVMRGAAIRGLEGIAPRLKYARRHYGFEICRKFRNGIDDETYAYIDDFSNEKYCTGRLMWCVDKGDEITEGELRSKSFARVYTPGKEMTSVIRLYSCAADSQPERIDNPRVEEINKILSVFPSDFNFGIDCDSRYNPRLHKTVHQFHFQVQVIFGDRGSNLQFRTVVGGRVMSGTTIEFPEH</sequence>
<proteinExistence type="predicted"/>
<dbReference type="SUPFAM" id="SSF53067">
    <property type="entry name" value="Actin-like ATPase domain"/>
    <property type="match status" value="2"/>
</dbReference>
<dbReference type="STRING" id="1432307.W9CEI4"/>
<organism evidence="3 4">
    <name type="scientific">Sclerotinia borealis (strain F-4128)</name>
    <dbReference type="NCBI Taxonomy" id="1432307"/>
    <lineage>
        <taxon>Eukaryota</taxon>
        <taxon>Fungi</taxon>
        <taxon>Dikarya</taxon>
        <taxon>Ascomycota</taxon>
        <taxon>Pezizomycotina</taxon>
        <taxon>Leotiomycetes</taxon>
        <taxon>Helotiales</taxon>
        <taxon>Sclerotiniaceae</taxon>
        <taxon>Sclerotinia</taxon>
    </lineage>
</organism>
<keyword evidence="4" id="KW-1185">Reference proteome</keyword>
<dbReference type="GO" id="GO:0140662">
    <property type="term" value="F:ATP-dependent protein folding chaperone"/>
    <property type="evidence" value="ECO:0007669"/>
    <property type="project" value="InterPro"/>
</dbReference>
<keyword evidence="1" id="KW-0547">Nucleotide-binding</keyword>
<dbReference type="PANTHER" id="PTHR14187">
    <property type="entry name" value="ALPHA KINASE/ELONGATION FACTOR 2 KINASE"/>
    <property type="match status" value="1"/>
</dbReference>
<protein>
    <recommendedName>
        <fullName evidence="5">Hsp70 family protein</fullName>
    </recommendedName>
</protein>